<evidence type="ECO:0000313" key="4">
    <source>
        <dbReference type="Proteomes" id="UP000799750"/>
    </source>
</evidence>
<dbReference type="Pfam" id="PF25534">
    <property type="entry name" value="DUF7918"/>
    <property type="match status" value="1"/>
</dbReference>
<dbReference type="AlphaFoldDB" id="A0A6A6QH87"/>
<proteinExistence type="predicted"/>
<dbReference type="Proteomes" id="UP000799750">
    <property type="component" value="Unassembled WGS sequence"/>
</dbReference>
<feature type="domain" description="DUF7918" evidence="2">
    <location>
        <begin position="72"/>
        <end position="255"/>
    </location>
</feature>
<name>A0A6A6QH87_9PEZI</name>
<dbReference type="OrthoDB" id="10288438at2759"/>
<gene>
    <name evidence="3" type="ORF">BU16DRAFT_621295</name>
</gene>
<feature type="region of interest" description="Disordered" evidence="1">
    <location>
        <begin position="15"/>
        <end position="35"/>
    </location>
</feature>
<evidence type="ECO:0000313" key="3">
    <source>
        <dbReference type="EMBL" id="KAF2491788.1"/>
    </source>
</evidence>
<protein>
    <recommendedName>
        <fullName evidence="2">DUF7918 domain-containing protein</fullName>
    </recommendedName>
</protein>
<organism evidence="3 4">
    <name type="scientific">Lophium mytilinum</name>
    <dbReference type="NCBI Taxonomy" id="390894"/>
    <lineage>
        <taxon>Eukaryota</taxon>
        <taxon>Fungi</taxon>
        <taxon>Dikarya</taxon>
        <taxon>Ascomycota</taxon>
        <taxon>Pezizomycotina</taxon>
        <taxon>Dothideomycetes</taxon>
        <taxon>Pleosporomycetidae</taxon>
        <taxon>Mytilinidiales</taxon>
        <taxon>Mytilinidiaceae</taxon>
        <taxon>Lophium</taxon>
    </lineage>
</organism>
<reference evidence="3" key="1">
    <citation type="journal article" date="2020" name="Stud. Mycol.">
        <title>101 Dothideomycetes genomes: a test case for predicting lifestyles and emergence of pathogens.</title>
        <authorList>
            <person name="Haridas S."/>
            <person name="Albert R."/>
            <person name="Binder M."/>
            <person name="Bloem J."/>
            <person name="Labutti K."/>
            <person name="Salamov A."/>
            <person name="Andreopoulos B."/>
            <person name="Baker S."/>
            <person name="Barry K."/>
            <person name="Bills G."/>
            <person name="Bluhm B."/>
            <person name="Cannon C."/>
            <person name="Castanera R."/>
            <person name="Culley D."/>
            <person name="Daum C."/>
            <person name="Ezra D."/>
            <person name="Gonzalez J."/>
            <person name="Henrissat B."/>
            <person name="Kuo A."/>
            <person name="Liang C."/>
            <person name="Lipzen A."/>
            <person name="Lutzoni F."/>
            <person name="Magnuson J."/>
            <person name="Mondo S."/>
            <person name="Nolan M."/>
            <person name="Ohm R."/>
            <person name="Pangilinan J."/>
            <person name="Park H.-J."/>
            <person name="Ramirez L."/>
            <person name="Alfaro M."/>
            <person name="Sun H."/>
            <person name="Tritt A."/>
            <person name="Yoshinaga Y."/>
            <person name="Zwiers L.-H."/>
            <person name="Turgeon B."/>
            <person name="Goodwin S."/>
            <person name="Spatafora J."/>
            <person name="Crous P."/>
            <person name="Grigoriev I."/>
        </authorList>
    </citation>
    <scope>NUCLEOTIDE SEQUENCE</scope>
    <source>
        <strain evidence="3">CBS 269.34</strain>
    </source>
</reference>
<keyword evidence="4" id="KW-1185">Reference proteome</keyword>
<sequence>MVRYGSVEVMVYQPQVPDPNQAQTSDSPDESDDRSWVQAPERLVSVLVRGEEANVEVHDGHFGLKLIWHNYRHQSAHIYVTIDGRTFDLWNDMDIANYGVRFWQSPMMKGLQYYKARNKPCIRQFNFAPITKSSLDNTNWEGYDQGGTITIKVFRAKLKALEKPRSLNFTKAEHRSWDDVPSVSAVDVEREYISHLVTLDPEELIQGPPGGGMKMSYKGRHFAPVDIKEPDGKPYRTFKINYRSPAALQEDYITPIEMPHAEIKCWEKDERDKELKYLRTEINRFKQLLDGVYEDQILVEQYGGGPELDEPIEVAEKALDRFEQRYEKLKFERPAGKKSKKRKADAFHSTP</sequence>
<dbReference type="InterPro" id="IPR057678">
    <property type="entry name" value="DUF7918"/>
</dbReference>
<dbReference type="EMBL" id="MU004195">
    <property type="protein sequence ID" value="KAF2491788.1"/>
    <property type="molecule type" value="Genomic_DNA"/>
</dbReference>
<evidence type="ECO:0000259" key="2">
    <source>
        <dbReference type="Pfam" id="PF25534"/>
    </source>
</evidence>
<accession>A0A6A6QH87</accession>
<evidence type="ECO:0000256" key="1">
    <source>
        <dbReference type="SAM" id="MobiDB-lite"/>
    </source>
</evidence>